<keyword evidence="1 6" id="KW-0597">Phosphoprotein</keyword>
<feature type="domain" description="OmpR/PhoB-type" evidence="9">
    <location>
        <begin position="125"/>
        <end position="219"/>
    </location>
</feature>
<dbReference type="PANTHER" id="PTHR48111:SF21">
    <property type="entry name" value="DNA-BINDING DUAL MASTER TRANSCRIPTIONAL REGULATOR RPAA"/>
    <property type="match status" value="1"/>
</dbReference>
<evidence type="ECO:0000256" key="4">
    <source>
        <dbReference type="ARBA" id="ARBA00023125"/>
    </source>
</evidence>
<dbReference type="InterPro" id="IPR036388">
    <property type="entry name" value="WH-like_DNA-bd_sf"/>
</dbReference>
<dbReference type="FunFam" id="3.40.50.2300:FF:000001">
    <property type="entry name" value="DNA-binding response regulator PhoB"/>
    <property type="match status" value="1"/>
</dbReference>
<dbReference type="GO" id="GO:0005829">
    <property type="term" value="C:cytosol"/>
    <property type="evidence" value="ECO:0007669"/>
    <property type="project" value="TreeGrafter"/>
</dbReference>
<dbReference type="Gene3D" id="6.10.250.690">
    <property type="match status" value="1"/>
</dbReference>
<dbReference type="InterPro" id="IPR011006">
    <property type="entry name" value="CheY-like_superfamily"/>
</dbReference>
<evidence type="ECO:0000256" key="6">
    <source>
        <dbReference type="PROSITE-ProRule" id="PRU00169"/>
    </source>
</evidence>
<dbReference type="CDD" id="cd17574">
    <property type="entry name" value="REC_OmpR"/>
    <property type="match status" value="1"/>
</dbReference>
<dbReference type="Pfam" id="PF00072">
    <property type="entry name" value="Response_reg"/>
    <property type="match status" value="1"/>
</dbReference>
<dbReference type="PROSITE" id="PS50110">
    <property type="entry name" value="RESPONSE_REGULATORY"/>
    <property type="match status" value="1"/>
</dbReference>
<proteinExistence type="predicted"/>
<keyword evidence="4 7" id="KW-0238">DNA-binding</keyword>
<dbReference type="InterPro" id="IPR001789">
    <property type="entry name" value="Sig_transdc_resp-reg_receiver"/>
</dbReference>
<dbReference type="GO" id="GO:0000156">
    <property type="term" value="F:phosphorelay response regulator activity"/>
    <property type="evidence" value="ECO:0007669"/>
    <property type="project" value="TreeGrafter"/>
</dbReference>
<reference evidence="10 11" key="1">
    <citation type="submission" date="2018-06" db="EMBL/GenBank/DDBJ databases">
        <authorList>
            <consortium name="Pathogen Informatics"/>
            <person name="Doyle S."/>
        </authorList>
    </citation>
    <scope>NUCLEOTIDE SEQUENCE [LARGE SCALE GENOMIC DNA]</scope>
    <source>
        <strain evidence="10 11">NCTC12112</strain>
    </source>
</reference>
<dbReference type="InterPro" id="IPR039420">
    <property type="entry name" value="WalR-like"/>
</dbReference>
<feature type="domain" description="Response regulatory" evidence="8">
    <location>
        <begin position="3"/>
        <end position="116"/>
    </location>
</feature>
<evidence type="ECO:0000259" key="8">
    <source>
        <dbReference type="PROSITE" id="PS50110"/>
    </source>
</evidence>
<evidence type="ECO:0000256" key="1">
    <source>
        <dbReference type="ARBA" id="ARBA00022553"/>
    </source>
</evidence>
<dbReference type="PANTHER" id="PTHR48111">
    <property type="entry name" value="REGULATOR OF RPOS"/>
    <property type="match status" value="1"/>
</dbReference>
<dbReference type="InterPro" id="IPR001867">
    <property type="entry name" value="OmpR/PhoB-type_DNA-bd"/>
</dbReference>
<evidence type="ECO:0000256" key="3">
    <source>
        <dbReference type="ARBA" id="ARBA00023015"/>
    </source>
</evidence>
<dbReference type="PROSITE" id="PS51755">
    <property type="entry name" value="OMPR_PHOB"/>
    <property type="match status" value="1"/>
</dbReference>
<gene>
    <name evidence="10" type="primary">srrA_4</name>
    <name evidence="10" type="ORF">NCTC12112_02616</name>
</gene>
<keyword evidence="2" id="KW-0902">Two-component regulatory system</keyword>
<dbReference type="GO" id="GO:0032993">
    <property type="term" value="C:protein-DNA complex"/>
    <property type="evidence" value="ECO:0007669"/>
    <property type="project" value="TreeGrafter"/>
</dbReference>
<dbReference type="EMBL" id="LS483487">
    <property type="protein sequence ID" value="SQJ11203.1"/>
    <property type="molecule type" value="Genomic_DNA"/>
</dbReference>
<evidence type="ECO:0000259" key="9">
    <source>
        <dbReference type="PROSITE" id="PS51755"/>
    </source>
</evidence>
<dbReference type="CDD" id="cd00383">
    <property type="entry name" value="trans_reg_C"/>
    <property type="match status" value="1"/>
</dbReference>
<dbReference type="Pfam" id="PF00486">
    <property type="entry name" value="Trans_reg_C"/>
    <property type="match status" value="1"/>
</dbReference>
<dbReference type="SMART" id="SM00448">
    <property type="entry name" value="REC"/>
    <property type="match status" value="1"/>
</dbReference>
<accession>A0AAX1TT23</accession>
<feature type="modified residue" description="4-aspartylphosphate" evidence="6">
    <location>
        <position position="52"/>
    </location>
</feature>
<keyword evidence="5" id="KW-0804">Transcription</keyword>
<feature type="DNA-binding region" description="OmpR/PhoB-type" evidence="7">
    <location>
        <begin position="125"/>
        <end position="219"/>
    </location>
</feature>
<organism evidence="10 11">
    <name type="scientific">Fusobacterium ulcerans</name>
    <dbReference type="NCBI Taxonomy" id="861"/>
    <lineage>
        <taxon>Bacteria</taxon>
        <taxon>Fusobacteriati</taxon>
        <taxon>Fusobacteriota</taxon>
        <taxon>Fusobacteriia</taxon>
        <taxon>Fusobacteriales</taxon>
        <taxon>Fusobacteriaceae</taxon>
        <taxon>Fusobacterium</taxon>
    </lineage>
</organism>
<dbReference type="AlphaFoldDB" id="A0AAX1TT23"/>
<evidence type="ECO:0000256" key="5">
    <source>
        <dbReference type="ARBA" id="ARBA00023163"/>
    </source>
</evidence>
<evidence type="ECO:0000256" key="7">
    <source>
        <dbReference type="PROSITE-ProRule" id="PRU01091"/>
    </source>
</evidence>
<sequence length="221" mass="25797">MKKILVVDDEWKIRKLIKDYLVREGYSVDEAGDGEEGLELFFQTTYDIVILDIMMPKIDGWSVCRKIREESQVPIIMLTARADESDQLFGFELETDEYMIKPFNPKLLVAKVKALLRRDGKIVDKTYLEFGDLVIDTSKREVKLGDVVLELTPKEYDLLYFFIENKGLALSREKILNSVWGWDYFGDSRTVDTHIKRLRKKIGDNFIQTVRGFGYKFEGDK</sequence>
<dbReference type="Gene3D" id="1.10.10.10">
    <property type="entry name" value="Winged helix-like DNA-binding domain superfamily/Winged helix DNA-binding domain"/>
    <property type="match status" value="1"/>
</dbReference>
<dbReference type="GeneID" id="78453894"/>
<dbReference type="Proteomes" id="UP000249008">
    <property type="component" value="Chromosome 1"/>
</dbReference>
<dbReference type="KEGG" id="ful:C4N20_03665"/>
<evidence type="ECO:0000313" key="11">
    <source>
        <dbReference type="Proteomes" id="UP000249008"/>
    </source>
</evidence>
<protein>
    <submittedName>
        <fullName evidence="10">Staphylococcal respiratory response protein A</fullName>
    </submittedName>
</protein>
<dbReference type="FunFam" id="1.10.10.10:FF:000018">
    <property type="entry name" value="DNA-binding response regulator ResD"/>
    <property type="match status" value="1"/>
</dbReference>
<evidence type="ECO:0000256" key="2">
    <source>
        <dbReference type="ARBA" id="ARBA00023012"/>
    </source>
</evidence>
<dbReference type="Gene3D" id="3.40.50.2300">
    <property type="match status" value="1"/>
</dbReference>
<dbReference type="GO" id="GO:0006355">
    <property type="term" value="P:regulation of DNA-templated transcription"/>
    <property type="evidence" value="ECO:0007669"/>
    <property type="project" value="InterPro"/>
</dbReference>
<dbReference type="SUPFAM" id="SSF52172">
    <property type="entry name" value="CheY-like"/>
    <property type="match status" value="1"/>
</dbReference>
<keyword evidence="3" id="KW-0805">Transcription regulation</keyword>
<dbReference type="GO" id="GO:0000976">
    <property type="term" value="F:transcription cis-regulatory region binding"/>
    <property type="evidence" value="ECO:0007669"/>
    <property type="project" value="TreeGrafter"/>
</dbReference>
<dbReference type="SMART" id="SM00862">
    <property type="entry name" value="Trans_reg_C"/>
    <property type="match status" value="1"/>
</dbReference>
<name>A0AAX1TT23_9FUSO</name>
<evidence type="ECO:0000313" key="10">
    <source>
        <dbReference type="EMBL" id="SQJ11203.1"/>
    </source>
</evidence>
<dbReference type="RefSeq" id="WP_005980763.1">
    <property type="nucleotide sequence ID" value="NZ_BAABXY010000001.1"/>
</dbReference>